<proteinExistence type="inferred from homology"/>
<dbReference type="InterPro" id="IPR050291">
    <property type="entry name" value="CDF_Transporter"/>
</dbReference>
<dbReference type="STRING" id="483913.AN935_03235"/>
<feature type="transmembrane region" description="Helical" evidence="8">
    <location>
        <begin position="157"/>
        <end position="176"/>
    </location>
</feature>
<feature type="domain" description="Cation efflux protein transmembrane" evidence="9">
    <location>
        <begin position="15"/>
        <end position="206"/>
    </location>
</feature>
<comment type="subcellular location">
    <subcellularLocation>
        <location evidence="1">Cell membrane</location>
        <topology evidence="1">Multi-pass membrane protein</topology>
    </subcellularLocation>
</comment>
<dbReference type="NCBIfam" id="TIGR01297">
    <property type="entry name" value="CDF"/>
    <property type="match status" value="1"/>
</dbReference>
<dbReference type="PATRIC" id="fig|1423.173.peg.2711"/>
<evidence type="ECO:0000256" key="7">
    <source>
        <dbReference type="ARBA" id="ARBA00023136"/>
    </source>
</evidence>
<evidence type="ECO:0000259" key="10">
    <source>
        <dbReference type="Pfam" id="PF16916"/>
    </source>
</evidence>
<evidence type="ECO:0000256" key="6">
    <source>
        <dbReference type="ARBA" id="ARBA00022989"/>
    </source>
</evidence>
<comment type="similarity">
    <text evidence="2">Belongs to the cation diffusion facilitator (CDF) transporter (TC 2.A.4) family.</text>
</comment>
<comment type="caution">
    <text evidence="11">The sequence shown here is derived from an EMBL/GenBank/DDBJ whole genome shotgun (WGS) entry which is preliminary data.</text>
</comment>
<dbReference type="Gene3D" id="3.30.70.1350">
    <property type="entry name" value="Cation efflux protein, cytoplasmic domain"/>
    <property type="match status" value="1"/>
</dbReference>
<dbReference type="Pfam" id="PF16916">
    <property type="entry name" value="ZT_dimer"/>
    <property type="match status" value="1"/>
</dbReference>
<dbReference type="FunFam" id="1.20.1510.10:FF:000006">
    <property type="entry name" value="Divalent cation efflux transporter"/>
    <property type="match status" value="1"/>
</dbReference>
<dbReference type="RefSeq" id="WP_043858008.1">
    <property type="nucleotide sequence ID" value="NZ_CBCSKK010000005.1"/>
</dbReference>
<dbReference type="InterPro" id="IPR058533">
    <property type="entry name" value="Cation_efflux_TM"/>
</dbReference>
<dbReference type="Proteomes" id="UP000032247">
    <property type="component" value="Unassembled WGS sequence"/>
</dbReference>
<dbReference type="GO" id="GO:0008324">
    <property type="term" value="F:monoatomic cation transmembrane transporter activity"/>
    <property type="evidence" value="ECO:0007669"/>
    <property type="project" value="InterPro"/>
</dbReference>
<feature type="transmembrane region" description="Helical" evidence="8">
    <location>
        <begin position="117"/>
        <end position="136"/>
    </location>
</feature>
<evidence type="ECO:0000259" key="9">
    <source>
        <dbReference type="Pfam" id="PF01545"/>
    </source>
</evidence>
<keyword evidence="3" id="KW-0813">Transport</keyword>
<dbReference type="InterPro" id="IPR002524">
    <property type="entry name" value="Cation_efflux"/>
</dbReference>
<accession>A0A0D1KNV5</accession>
<feature type="domain" description="Cation efflux protein cytoplasmic" evidence="10">
    <location>
        <begin position="212"/>
        <end position="286"/>
    </location>
</feature>
<dbReference type="SUPFAM" id="SSF160240">
    <property type="entry name" value="Cation efflux protein cytoplasmic domain-like"/>
    <property type="match status" value="1"/>
</dbReference>
<evidence type="ECO:0000256" key="2">
    <source>
        <dbReference type="ARBA" id="ARBA00008114"/>
    </source>
</evidence>
<evidence type="ECO:0000313" key="12">
    <source>
        <dbReference type="Proteomes" id="UP000032247"/>
    </source>
</evidence>
<dbReference type="EMBL" id="JXBC01000004">
    <property type="protein sequence ID" value="KIU10600.1"/>
    <property type="molecule type" value="Genomic_DNA"/>
</dbReference>
<dbReference type="InterPro" id="IPR027470">
    <property type="entry name" value="Cation_efflux_CTD"/>
</dbReference>
<keyword evidence="7 8" id="KW-0472">Membrane</keyword>
<feature type="transmembrane region" description="Helical" evidence="8">
    <location>
        <begin position="82"/>
        <end position="102"/>
    </location>
</feature>
<keyword evidence="5 8" id="KW-0812">Transmembrane</keyword>
<dbReference type="Pfam" id="PF01545">
    <property type="entry name" value="Cation_efflux"/>
    <property type="match status" value="1"/>
</dbReference>
<feature type="transmembrane region" description="Helical" evidence="8">
    <location>
        <begin position="12"/>
        <end position="35"/>
    </location>
</feature>
<evidence type="ECO:0000256" key="4">
    <source>
        <dbReference type="ARBA" id="ARBA00022475"/>
    </source>
</evidence>
<dbReference type="Gene3D" id="1.20.1510.10">
    <property type="entry name" value="Cation efflux protein transmembrane domain"/>
    <property type="match status" value="1"/>
</dbReference>
<dbReference type="AlphaFoldDB" id="A0A0D1KNV5"/>
<evidence type="ECO:0000256" key="5">
    <source>
        <dbReference type="ARBA" id="ARBA00022692"/>
    </source>
</evidence>
<dbReference type="FunFam" id="3.30.70.1350:FF:000006">
    <property type="entry name" value="Cation transporter"/>
    <property type="match status" value="1"/>
</dbReference>
<evidence type="ECO:0000256" key="1">
    <source>
        <dbReference type="ARBA" id="ARBA00004651"/>
    </source>
</evidence>
<protein>
    <submittedName>
        <fullName evidence="11">Cation efflux transporter</fullName>
    </submittedName>
</protein>
<reference evidence="11 12" key="1">
    <citation type="submission" date="2014-12" db="EMBL/GenBank/DDBJ databases">
        <title>Comparative genome analysis of Bacillus coagulans HM-08, Clostridium butyricum HM-68, Bacillus subtilis HM-66 and Bacillus licheniformis BL-09.</title>
        <authorList>
            <person name="Zhang H."/>
        </authorList>
    </citation>
    <scope>NUCLEOTIDE SEQUENCE [LARGE SCALE GENOMIC DNA]</scope>
    <source>
        <strain evidence="11 12">HM-66</strain>
    </source>
</reference>
<organism evidence="11 12">
    <name type="scientific">Bacillus subtilis</name>
    <dbReference type="NCBI Taxonomy" id="1423"/>
    <lineage>
        <taxon>Bacteria</taxon>
        <taxon>Bacillati</taxon>
        <taxon>Bacillota</taxon>
        <taxon>Bacilli</taxon>
        <taxon>Bacillales</taxon>
        <taxon>Bacillaceae</taxon>
        <taxon>Bacillus</taxon>
    </lineage>
</organism>
<dbReference type="InterPro" id="IPR036837">
    <property type="entry name" value="Cation_efflux_CTD_sf"/>
</dbReference>
<dbReference type="SUPFAM" id="SSF161111">
    <property type="entry name" value="Cation efflux protein transmembrane domain-like"/>
    <property type="match status" value="1"/>
</dbReference>
<keyword evidence="6 8" id="KW-1133">Transmembrane helix</keyword>
<evidence type="ECO:0000256" key="3">
    <source>
        <dbReference type="ARBA" id="ARBA00022448"/>
    </source>
</evidence>
<sequence>MERYDELKKGESGALVSIAAYLVLSAIKLIIGYLFHSEALTADGLNNTTDIIASVAVLIGLRISQKPPDEDHPYGHFRAETIASLIASFIMMVVGLQVLFSAGESIFSAKQETPDMIAAWTAAGGAVLMLIVYRYNKRLAKKVKSQALLAAAADNKSDAFVSIGTFIGIVAAQFHLAWIDTVTAFVIGLLICKTAWDIFKESSHSLTDGFDTKDISAYKQTIEKISGVSRLKDIKARYLGSTVHVDVVVEVSADLNITESHDIANEIERRMKEEHAIDYSHVHMEPLEQK</sequence>
<keyword evidence="4" id="KW-1003">Cell membrane</keyword>
<feature type="transmembrane region" description="Helical" evidence="8">
    <location>
        <begin position="41"/>
        <end position="61"/>
    </location>
</feature>
<gene>
    <name evidence="11" type="ORF">SC09_Contig25orf00388</name>
</gene>
<evidence type="ECO:0000256" key="8">
    <source>
        <dbReference type="SAM" id="Phobius"/>
    </source>
</evidence>
<dbReference type="GO" id="GO:0005886">
    <property type="term" value="C:plasma membrane"/>
    <property type="evidence" value="ECO:0007669"/>
    <property type="project" value="UniProtKB-SubCell"/>
</dbReference>
<dbReference type="PANTHER" id="PTHR43840:SF50">
    <property type="entry name" value="MANGANESE EFFLUX SYSTEM PROTEIN MNES"/>
    <property type="match status" value="1"/>
</dbReference>
<dbReference type="InterPro" id="IPR027469">
    <property type="entry name" value="Cation_efflux_TMD_sf"/>
</dbReference>
<dbReference type="PANTHER" id="PTHR43840">
    <property type="entry name" value="MITOCHONDRIAL METAL TRANSPORTER 1-RELATED"/>
    <property type="match status" value="1"/>
</dbReference>
<name>A0A0D1KNV5_BACIU</name>
<evidence type="ECO:0000313" key="11">
    <source>
        <dbReference type="EMBL" id="KIU10600.1"/>
    </source>
</evidence>